<evidence type="ECO:0000259" key="8">
    <source>
        <dbReference type="PROSITE" id="PS50893"/>
    </source>
</evidence>
<reference evidence="9 10" key="1">
    <citation type="journal article" date="2018" name="Genome Res.">
        <title>The genomic architecture and molecular evolution of ant odorant receptors.</title>
        <authorList>
            <person name="McKenzie S.K."/>
            <person name="Kronauer D.J.C."/>
        </authorList>
    </citation>
    <scope>NUCLEOTIDE SEQUENCE [LARGE SCALE GENOMIC DNA]</scope>
    <source>
        <strain evidence="9">Clonal line C1</strain>
    </source>
</reference>
<dbReference type="GO" id="GO:0005774">
    <property type="term" value="C:vacuolar membrane"/>
    <property type="evidence" value="ECO:0007669"/>
    <property type="project" value="TreeGrafter"/>
</dbReference>
<keyword evidence="2" id="KW-0812">Transmembrane</keyword>
<comment type="caution">
    <text evidence="9">The sequence shown here is derived from an EMBL/GenBank/DDBJ whole genome shotgun (WGS) entry which is preliminary data.</text>
</comment>
<dbReference type="EMBL" id="QOIP01000013">
    <property type="protein sequence ID" value="RLU15387.1"/>
    <property type="molecule type" value="Genomic_DNA"/>
</dbReference>
<evidence type="ECO:0000256" key="1">
    <source>
        <dbReference type="ARBA" id="ARBA00004141"/>
    </source>
</evidence>
<dbReference type="Gene3D" id="1.20.1560.10">
    <property type="entry name" value="ABC transporter type 1, transmembrane domain"/>
    <property type="match status" value="1"/>
</dbReference>
<dbReference type="PROSITE" id="PS50893">
    <property type="entry name" value="ABC_TRANSPORTER_2"/>
    <property type="match status" value="1"/>
</dbReference>
<dbReference type="InterPro" id="IPR027417">
    <property type="entry name" value="P-loop_NTPase"/>
</dbReference>
<comment type="similarity">
    <text evidence="7">Belongs to the ABC transporter superfamily. ABCB family. Heavy Metal importer (TC 3.A.1.210) subfamily.</text>
</comment>
<keyword evidence="5" id="KW-1133">Transmembrane helix</keyword>
<name>A0A3L8D4F4_OOCBI</name>
<dbReference type="Gene3D" id="3.40.50.300">
    <property type="entry name" value="P-loop containing nucleotide triphosphate hydrolases"/>
    <property type="match status" value="1"/>
</dbReference>
<evidence type="ECO:0000256" key="3">
    <source>
        <dbReference type="ARBA" id="ARBA00022741"/>
    </source>
</evidence>
<evidence type="ECO:0000256" key="2">
    <source>
        <dbReference type="ARBA" id="ARBA00022692"/>
    </source>
</evidence>
<proteinExistence type="inferred from homology"/>
<dbReference type="Pfam" id="PF00005">
    <property type="entry name" value="ABC_tran"/>
    <property type="match status" value="1"/>
</dbReference>
<sequence>MENMFELLREDQEVIDAPGAGKLDVKRGQVEFVNVSFGYTPERIVLKNINFTAPPGTTIALVGPSGAGKSTIMRLLFRFYDVEQGEILIDGQNVKTVKQESLRNAIGVVPQDTVLFNNTIKYNIQYGRIDAPEADIIAAAKHADIHDRILTFPNGYETQVGERGLRLSGVFLRRTFSSLPFYNCALHCEDLVRVYYGGQSVRYDDGGTSGAQQFNAACMLRSACVSVRSSLRRLSSPRLTKWL</sequence>
<dbReference type="GO" id="GO:0020037">
    <property type="term" value="F:heme binding"/>
    <property type="evidence" value="ECO:0007669"/>
    <property type="project" value="TreeGrafter"/>
</dbReference>
<evidence type="ECO:0000256" key="6">
    <source>
        <dbReference type="ARBA" id="ARBA00023136"/>
    </source>
</evidence>
<dbReference type="InterPro" id="IPR003439">
    <property type="entry name" value="ABC_transporter-like_ATP-bd"/>
</dbReference>
<evidence type="ECO:0000313" key="10">
    <source>
        <dbReference type="Proteomes" id="UP000279307"/>
    </source>
</evidence>
<dbReference type="InterPro" id="IPR036640">
    <property type="entry name" value="ABC1_TM_sf"/>
</dbReference>
<dbReference type="Proteomes" id="UP000279307">
    <property type="component" value="Chromosome 13"/>
</dbReference>
<dbReference type="GO" id="GO:0015439">
    <property type="term" value="F:ABC-type heme transporter activity"/>
    <property type="evidence" value="ECO:0007669"/>
    <property type="project" value="TreeGrafter"/>
</dbReference>
<evidence type="ECO:0000256" key="5">
    <source>
        <dbReference type="ARBA" id="ARBA00022989"/>
    </source>
</evidence>
<dbReference type="GO" id="GO:0016887">
    <property type="term" value="F:ATP hydrolysis activity"/>
    <property type="evidence" value="ECO:0007669"/>
    <property type="project" value="InterPro"/>
</dbReference>
<keyword evidence="6" id="KW-0472">Membrane</keyword>
<dbReference type="OrthoDB" id="6500128at2759"/>
<dbReference type="AlphaFoldDB" id="A0A3L8D4F4"/>
<dbReference type="PANTHER" id="PTHR24221">
    <property type="entry name" value="ATP-BINDING CASSETTE SUB-FAMILY B"/>
    <property type="match status" value="1"/>
</dbReference>
<evidence type="ECO:0000313" key="9">
    <source>
        <dbReference type="EMBL" id="RLU15387.1"/>
    </source>
</evidence>
<organism evidence="9 10">
    <name type="scientific">Ooceraea biroi</name>
    <name type="common">Clonal raider ant</name>
    <name type="synonym">Cerapachys biroi</name>
    <dbReference type="NCBI Taxonomy" id="2015173"/>
    <lineage>
        <taxon>Eukaryota</taxon>
        <taxon>Metazoa</taxon>
        <taxon>Ecdysozoa</taxon>
        <taxon>Arthropoda</taxon>
        <taxon>Hexapoda</taxon>
        <taxon>Insecta</taxon>
        <taxon>Pterygota</taxon>
        <taxon>Neoptera</taxon>
        <taxon>Endopterygota</taxon>
        <taxon>Hymenoptera</taxon>
        <taxon>Apocrita</taxon>
        <taxon>Aculeata</taxon>
        <taxon>Formicoidea</taxon>
        <taxon>Formicidae</taxon>
        <taxon>Dorylinae</taxon>
        <taxon>Ooceraea</taxon>
    </lineage>
</organism>
<protein>
    <recommendedName>
        <fullName evidence="8">ABC transporter domain-containing protein</fullName>
    </recommendedName>
</protein>
<dbReference type="GO" id="GO:0005524">
    <property type="term" value="F:ATP binding"/>
    <property type="evidence" value="ECO:0007669"/>
    <property type="project" value="UniProtKB-KW"/>
</dbReference>
<dbReference type="SMART" id="SM00382">
    <property type="entry name" value="AAA"/>
    <property type="match status" value="1"/>
</dbReference>
<gene>
    <name evidence="9" type="ORF">DMN91_012381</name>
</gene>
<dbReference type="InterPro" id="IPR003593">
    <property type="entry name" value="AAA+_ATPase"/>
</dbReference>
<dbReference type="SUPFAM" id="SSF52540">
    <property type="entry name" value="P-loop containing nucleoside triphosphate hydrolases"/>
    <property type="match status" value="1"/>
</dbReference>
<dbReference type="PANTHER" id="PTHR24221:SF654">
    <property type="entry name" value="ATP-BINDING CASSETTE SUB-FAMILY B MEMBER 6"/>
    <property type="match status" value="1"/>
</dbReference>
<evidence type="ECO:0000256" key="4">
    <source>
        <dbReference type="ARBA" id="ARBA00022840"/>
    </source>
</evidence>
<accession>A0A3L8D4F4</accession>
<dbReference type="InterPro" id="IPR039421">
    <property type="entry name" value="Type_1_exporter"/>
</dbReference>
<comment type="subcellular location">
    <subcellularLocation>
        <location evidence="1">Membrane</location>
        <topology evidence="1">Multi-pass membrane protein</topology>
    </subcellularLocation>
</comment>
<keyword evidence="4" id="KW-0067">ATP-binding</keyword>
<keyword evidence="3" id="KW-0547">Nucleotide-binding</keyword>
<feature type="domain" description="ABC transporter" evidence="8">
    <location>
        <begin position="30"/>
        <end position="243"/>
    </location>
</feature>
<evidence type="ECO:0000256" key="7">
    <source>
        <dbReference type="ARBA" id="ARBA00024363"/>
    </source>
</evidence>